<keyword evidence="1" id="KW-0732">Signal</keyword>
<proteinExistence type="predicted"/>
<protein>
    <submittedName>
        <fullName evidence="2">Uncharacterized protein</fullName>
    </submittedName>
</protein>
<dbReference type="AlphaFoldDB" id="A0A7X9DJU5"/>
<reference evidence="2 3" key="1">
    <citation type="journal article" date="2020" name="Biotechnol. Biofuels">
        <title>New insights from the biogas microbiome by comprehensive genome-resolved metagenomics of nearly 1600 species originating from multiple anaerobic digesters.</title>
        <authorList>
            <person name="Campanaro S."/>
            <person name="Treu L."/>
            <person name="Rodriguez-R L.M."/>
            <person name="Kovalovszki A."/>
            <person name="Ziels R.M."/>
            <person name="Maus I."/>
            <person name="Zhu X."/>
            <person name="Kougias P.G."/>
            <person name="Basile A."/>
            <person name="Luo G."/>
            <person name="Schluter A."/>
            <person name="Konstantinidis K.T."/>
            <person name="Angelidaki I."/>
        </authorList>
    </citation>
    <scope>NUCLEOTIDE SEQUENCE [LARGE SCALE GENOMIC DNA]</scope>
    <source>
        <strain evidence="2">AS27yjCOA_165</strain>
    </source>
</reference>
<gene>
    <name evidence="2" type="ORF">GYA27_01230</name>
</gene>
<evidence type="ECO:0000313" key="3">
    <source>
        <dbReference type="Proteomes" id="UP000526033"/>
    </source>
</evidence>
<feature type="signal peptide" evidence="1">
    <location>
        <begin position="1"/>
        <end position="24"/>
    </location>
</feature>
<organism evidence="2 3">
    <name type="scientific">candidate division WWE3 bacterium</name>
    <dbReference type="NCBI Taxonomy" id="2053526"/>
    <lineage>
        <taxon>Bacteria</taxon>
        <taxon>Katanobacteria</taxon>
    </lineage>
</organism>
<sequence length="449" mass="47531">MKKTLVCMLVLLALLGNSTLPAQAQTADVVVDTFMVTDGASHPSELSTCQAFTTGSAIYLPEGTPGVHAVVTFGGGYIPESNSTGHVSAGLMGRGDMVYDEQSASWEWDGLLLPADQGPSELWVSVGDNVFYNTTTQFQLTVEVDGFDPVAKIFTLINTCEAPPPETVNVTASTWVSDDIGGSGETSLTTTVGFTTGAAFYHNANHALPVNLVLQGYDSDMAPEIHFGASVVVSPVYDPATGTYTWVGDFAPYAATEFWVNVTNNTFYQETREYTWTVTSVEMGEPFQIVYSVTNPAEPPPVAQVHAVYLPIVTVPAAPEASQVNLDVSASDGTNDSRATGTLITDRAFSINLAVYPKTSDPIGEVTLTVASFTGLEPTTFNKAVGLEGASNYVAGTWTWIGTLKVGLNPSEFWINVPAGVLVGSRVFTVTVSQPGYQDAIGVVTVTTP</sequence>
<feature type="chain" id="PRO_5030817121" evidence="1">
    <location>
        <begin position="25"/>
        <end position="449"/>
    </location>
</feature>
<evidence type="ECO:0000313" key="2">
    <source>
        <dbReference type="EMBL" id="NMB69810.1"/>
    </source>
</evidence>
<dbReference type="Proteomes" id="UP000526033">
    <property type="component" value="Unassembled WGS sequence"/>
</dbReference>
<dbReference type="EMBL" id="JAAZNL010000012">
    <property type="protein sequence ID" value="NMB69810.1"/>
    <property type="molecule type" value="Genomic_DNA"/>
</dbReference>
<evidence type="ECO:0000256" key="1">
    <source>
        <dbReference type="SAM" id="SignalP"/>
    </source>
</evidence>
<accession>A0A7X9DJU5</accession>
<name>A0A7X9DJU5_UNCKA</name>
<comment type="caution">
    <text evidence="2">The sequence shown here is derived from an EMBL/GenBank/DDBJ whole genome shotgun (WGS) entry which is preliminary data.</text>
</comment>